<dbReference type="NCBIfam" id="TIGR00447">
    <property type="entry name" value="pth"/>
    <property type="match status" value="1"/>
</dbReference>
<keyword evidence="1" id="KW-0820">tRNA-binding</keyword>
<dbReference type="Gene3D" id="3.40.50.1470">
    <property type="entry name" value="Peptidyl-tRNA hydrolase"/>
    <property type="match status" value="1"/>
</dbReference>
<dbReference type="PANTHER" id="PTHR17224:SF1">
    <property type="entry name" value="PEPTIDYL-TRNA HYDROLASE"/>
    <property type="match status" value="1"/>
</dbReference>
<dbReference type="GO" id="GO:0000049">
    <property type="term" value="F:tRNA binding"/>
    <property type="evidence" value="ECO:0007669"/>
    <property type="project" value="UniProtKB-KW"/>
</dbReference>
<evidence type="ECO:0000256" key="2">
    <source>
        <dbReference type="ARBA" id="ARBA00022801"/>
    </source>
</evidence>
<proteinExistence type="predicted"/>
<gene>
    <name evidence="4" type="ORF">E6K79_06485</name>
</gene>
<dbReference type="AlphaFoldDB" id="A0A538TM31"/>
<evidence type="ECO:0000256" key="3">
    <source>
        <dbReference type="ARBA" id="ARBA00022884"/>
    </source>
</evidence>
<dbReference type="InterPro" id="IPR001328">
    <property type="entry name" value="Pept_tRNA_hydro"/>
</dbReference>
<keyword evidence="3" id="KW-0694">RNA-binding</keyword>
<evidence type="ECO:0000313" key="4">
    <source>
        <dbReference type="EMBL" id="TMQ64681.1"/>
    </source>
</evidence>
<protein>
    <submittedName>
        <fullName evidence="4">Peptidyl-tRNA hydrolase</fullName>
    </submittedName>
</protein>
<sequence length="176" mass="19264">MDALSKRVGRFAGFRRDGGSLRGDGRAGRHKVLLVKPQEYMNRSGATIRALLAEGWIASEILVIYDDVYLPFGTLRVRARGGTAGHQGLESILEATGSEEFPRLRIGVGPAPPSEELPEYVLGRFSEEERAGVPRVIEAAAECAFDAAAEGLTQAMNRWNRFGRDTTEERGDDETV</sequence>
<dbReference type="Pfam" id="PF01195">
    <property type="entry name" value="Pept_tRNA_hydro"/>
    <property type="match status" value="1"/>
</dbReference>
<dbReference type="Proteomes" id="UP000317691">
    <property type="component" value="Unassembled WGS sequence"/>
</dbReference>
<accession>A0A538TM31</accession>
<name>A0A538TM31_UNCEI</name>
<comment type="caution">
    <text evidence="4">The sequence shown here is derived from an EMBL/GenBank/DDBJ whole genome shotgun (WGS) entry which is preliminary data.</text>
</comment>
<dbReference type="EMBL" id="VBOZ01000017">
    <property type="protein sequence ID" value="TMQ64681.1"/>
    <property type="molecule type" value="Genomic_DNA"/>
</dbReference>
<dbReference type="GO" id="GO:0004045">
    <property type="term" value="F:peptidyl-tRNA hydrolase activity"/>
    <property type="evidence" value="ECO:0007669"/>
    <property type="project" value="InterPro"/>
</dbReference>
<organism evidence="4 5">
    <name type="scientific">Eiseniibacteriota bacterium</name>
    <dbReference type="NCBI Taxonomy" id="2212470"/>
    <lineage>
        <taxon>Bacteria</taxon>
        <taxon>Candidatus Eiseniibacteriota</taxon>
    </lineage>
</organism>
<reference evidence="4 5" key="1">
    <citation type="journal article" date="2019" name="Nat. Microbiol.">
        <title>Mediterranean grassland soil C-N compound turnover is dependent on rainfall and depth, and is mediated by genomically divergent microorganisms.</title>
        <authorList>
            <person name="Diamond S."/>
            <person name="Andeer P.F."/>
            <person name="Li Z."/>
            <person name="Crits-Christoph A."/>
            <person name="Burstein D."/>
            <person name="Anantharaman K."/>
            <person name="Lane K.R."/>
            <person name="Thomas B.C."/>
            <person name="Pan C."/>
            <person name="Northen T.R."/>
            <person name="Banfield J.F."/>
        </authorList>
    </citation>
    <scope>NUCLEOTIDE SEQUENCE [LARGE SCALE GENOMIC DNA]</scope>
    <source>
        <strain evidence="4">WS_9</strain>
    </source>
</reference>
<evidence type="ECO:0000313" key="5">
    <source>
        <dbReference type="Proteomes" id="UP000317691"/>
    </source>
</evidence>
<dbReference type="PANTHER" id="PTHR17224">
    <property type="entry name" value="PEPTIDYL-TRNA HYDROLASE"/>
    <property type="match status" value="1"/>
</dbReference>
<dbReference type="SUPFAM" id="SSF53178">
    <property type="entry name" value="Peptidyl-tRNA hydrolase-like"/>
    <property type="match status" value="1"/>
</dbReference>
<evidence type="ECO:0000256" key="1">
    <source>
        <dbReference type="ARBA" id="ARBA00022555"/>
    </source>
</evidence>
<keyword evidence="2 4" id="KW-0378">Hydrolase</keyword>
<dbReference type="InterPro" id="IPR036416">
    <property type="entry name" value="Pept_tRNA_hydro_sf"/>
</dbReference>